<name>A0A165CA38_EXIGL</name>
<dbReference type="AlphaFoldDB" id="A0A165CA38"/>
<evidence type="ECO:0000313" key="2">
    <source>
        <dbReference type="Proteomes" id="UP000077266"/>
    </source>
</evidence>
<organism evidence="1 2">
    <name type="scientific">Exidia glandulosa HHB12029</name>
    <dbReference type="NCBI Taxonomy" id="1314781"/>
    <lineage>
        <taxon>Eukaryota</taxon>
        <taxon>Fungi</taxon>
        <taxon>Dikarya</taxon>
        <taxon>Basidiomycota</taxon>
        <taxon>Agaricomycotina</taxon>
        <taxon>Agaricomycetes</taxon>
        <taxon>Auriculariales</taxon>
        <taxon>Exidiaceae</taxon>
        <taxon>Exidia</taxon>
    </lineage>
</organism>
<evidence type="ECO:0000313" key="1">
    <source>
        <dbReference type="EMBL" id="KZV82098.1"/>
    </source>
</evidence>
<sequence>MGVETLPDDVLGDIFLTLDRMYHPFPSSRKEPHSLEEKFWLAQVCASWRATALSLPLLWANATLRTPADAACLLIALARSALIPLDVRIRWEEDTPWARGLNPAATHCVVNALLGHSSHLKRLSLEWNVGVPDALGRLLGTGAEFPMLEEIIALGGNPFPCRVDISAPQLRLLSLHYQEYHIWEHLFTSKLRRLEIRTCYPFISAARIQTLIFRGCPNVCDLTLHTGLASDSFRDLASTPLRHVRSLSLRMMNTHEMVDIIRAGFAATIPDLAVETPDFRVSDGMKALIAELLRGITVTGVEFDTDYTLTLSAFGQGALGAARRSFPACLLPSLCWPDLWAELVAHNVGHTLRVLDFTCDKWNVLVPAIATHPLGGQEVELRLQLYSSSFDPEYIPKHGYWEDDDDFVTDEDDEPVYYKCILIPMPLHISNLRRIVFTDLGHYTGPDDEIISRVEYIGKILDVVSSDSKTVEVCVSRAGLEEDQDPVMCHPLPSFRDEPYSLEQKFRLAQVSASWRATALSLPLLWANSTVRTPADAVFLPVALARSASIPLDVRIRWQEDTEWTRGLNPAATHRVVNALLGHSSHLKRLSLEWIIDVPDALVRLLGTGVEFPMLEDITVYGVLGSLRFKVDISAPQLRLLALHHQQYTIWEYLFTSNLHRLEIDGCYPFISAARLQALIFRGCPNVRDLKLHAALAFDYFRNFTATPLRHVRSLSLSSRSMKTHEMADIIRAGFAAIIPDVTLETPDFSVNDDRKALITELLRGITVTGLVFDSTWTLTLSAFDQVALVAARRSFHGCRLPSLCWPDLWAELVAHNVGHTLRVLDFACDKWNLLAPAIAMHSLGGQEVELRLQLYATSFDHEYMLNIGYWEYSADLDFDENDEPVYYKRVLIPMPLHISNLRRIVFTDLGHYTGPDDEIISRVEYIGKILDVVSTDSATVEVCVSEAGLDKDEDPISVTTYGERYLGGRWTLCSHCVC</sequence>
<accession>A0A165CA38</accession>
<gene>
    <name evidence="1" type="ORF">EXIGLDRAFT_730226</name>
</gene>
<reference evidence="1 2" key="1">
    <citation type="journal article" date="2016" name="Mol. Biol. Evol.">
        <title>Comparative Genomics of Early-Diverging Mushroom-Forming Fungi Provides Insights into the Origins of Lignocellulose Decay Capabilities.</title>
        <authorList>
            <person name="Nagy L.G."/>
            <person name="Riley R."/>
            <person name="Tritt A."/>
            <person name="Adam C."/>
            <person name="Daum C."/>
            <person name="Floudas D."/>
            <person name="Sun H."/>
            <person name="Yadav J.S."/>
            <person name="Pangilinan J."/>
            <person name="Larsson K.H."/>
            <person name="Matsuura K."/>
            <person name="Barry K."/>
            <person name="Labutti K."/>
            <person name="Kuo R."/>
            <person name="Ohm R.A."/>
            <person name="Bhattacharya S.S."/>
            <person name="Shirouzu T."/>
            <person name="Yoshinaga Y."/>
            <person name="Martin F.M."/>
            <person name="Grigoriev I.V."/>
            <person name="Hibbett D.S."/>
        </authorList>
    </citation>
    <scope>NUCLEOTIDE SEQUENCE [LARGE SCALE GENOMIC DNA]</scope>
    <source>
        <strain evidence="1 2">HHB12029</strain>
    </source>
</reference>
<dbReference type="EMBL" id="KV426347">
    <property type="protein sequence ID" value="KZV82098.1"/>
    <property type="molecule type" value="Genomic_DNA"/>
</dbReference>
<dbReference type="PANTHER" id="PTHR38926:SF72">
    <property type="entry name" value="IM:7136021-RELATED"/>
    <property type="match status" value="1"/>
</dbReference>
<dbReference type="STRING" id="1314781.A0A165CA38"/>
<protein>
    <recommendedName>
        <fullName evidence="3">F-box domain-containing protein</fullName>
    </recommendedName>
</protein>
<dbReference type="Proteomes" id="UP000077266">
    <property type="component" value="Unassembled WGS sequence"/>
</dbReference>
<dbReference type="OrthoDB" id="3365698at2759"/>
<dbReference type="Gene3D" id="3.80.10.10">
    <property type="entry name" value="Ribonuclease Inhibitor"/>
    <property type="match status" value="2"/>
</dbReference>
<dbReference type="PANTHER" id="PTHR38926">
    <property type="entry name" value="F-BOX DOMAIN CONTAINING PROTEIN, EXPRESSED"/>
    <property type="match status" value="1"/>
</dbReference>
<keyword evidence="2" id="KW-1185">Reference proteome</keyword>
<evidence type="ECO:0008006" key="3">
    <source>
        <dbReference type="Google" id="ProtNLM"/>
    </source>
</evidence>
<proteinExistence type="predicted"/>
<dbReference type="InterPro" id="IPR032675">
    <property type="entry name" value="LRR_dom_sf"/>
</dbReference>
<dbReference type="InParanoid" id="A0A165CA38"/>